<dbReference type="OrthoDB" id="5421104at2"/>
<evidence type="ECO:0000256" key="1">
    <source>
        <dbReference type="ARBA" id="ARBA00022692"/>
    </source>
</evidence>
<proteinExistence type="predicted"/>
<dbReference type="STRING" id="43775.SAMN04489760_12323"/>
<feature type="transmembrane region" description="Helical" evidence="4">
    <location>
        <begin position="281"/>
        <end position="303"/>
    </location>
</feature>
<dbReference type="PROSITE" id="PS50850">
    <property type="entry name" value="MFS"/>
    <property type="match status" value="1"/>
</dbReference>
<dbReference type="SUPFAM" id="SSF103473">
    <property type="entry name" value="MFS general substrate transporter"/>
    <property type="match status" value="1"/>
</dbReference>
<dbReference type="InterPro" id="IPR011701">
    <property type="entry name" value="MFS"/>
</dbReference>
<organism evidence="6 7">
    <name type="scientific">Syntrophus gentianae</name>
    <dbReference type="NCBI Taxonomy" id="43775"/>
    <lineage>
        <taxon>Bacteria</taxon>
        <taxon>Pseudomonadati</taxon>
        <taxon>Thermodesulfobacteriota</taxon>
        <taxon>Syntrophia</taxon>
        <taxon>Syntrophales</taxon>
        <taxon>Syntrophaceae</taxon>
        <taxon>Syntrophus</taxon>
    </lineage>
</organism>
<dbReference type="PANTHER" id="PTHR23531">
    <property type="entry name" value="QUINOLENE RESISTANCE PROTEIN NORA"/>
    <property type="match status" value="1"/>
</dbReference>
<evidence type="ECO:0000256" key="2">
    <source>
        <dbReference type="ARBA" id="ARBA00022989"/>
    </source>
</evidence>
<dbReference type="EMBL" id="FOBS01000023">
    <property type="protein sequence ID" value="SEM57290.1"/>
    <property type="molecule type" value="Genomic_DNA"/>
</dbReference>
<dbReference type="InterPro" id="IPR020846">
    <property type="entry name" value="MFS_dom"/>
</dbReference>
<feature type="transmembrane region" description="Helical" evidence="4">
    <location>
        <begin position="369"/>
        <end position="390"/>
    </location>
</feature>
<feature type="transmembrane region" description="Helical" evidence="4">
    <location>
        <begin position="112"/>
        <end position="133"/>
    </location>
</feature>
<reference evidence="6 7" key="1">
    <citation type="submission" date="2016-10" db="EMBL/GenBank/DDBJ databases">
        <authorList>
            <person name="de Groot N.N."/>
        </authorList>
    </citation>
    <scope>NUCLEOTIDE SEQUENCE [LARGE SCALE GENOMIC DNA]</scope>
    <source>
        <strain evidence="6 7">DSM 8423</strain>
    </source>
</reference>
<evidence type="ECO:0000313" key="6">
    <source>
        <dbReference type="EMBL" id="SEM57290.1"/>
    </source>
</evidence>
<feature type="domain" description="Major facilitator superfamily (MFS) profile" evidence="5">
    <location>
        <begin position="169"/>
        <end position="397"/>
    </location>
</feature>
<dbReference type="Gene3D" id="1.20.1250.20">
    <property type="entry name" value="MFS general substrate transporter like domains"/>
    <property type="match status" value="2"/>
</dbReference>
<dbReference type="GO" id="GO:0022857">
    <property type="term" value="F:transmembrane transporter activity"/>
    <property type="evidence" value="ECO:0007669"/>
    <property type="project" value="InterPro"/>
</dbReference>
<evidence type="ECO:0000259" key="5">
    <source>
        <dbReference type="PROSITE" id="PS50850"/>
    </source>
</evidence>
<feature type="transmembrane region" description="Helical" evidence="4">
    <location>
        <begin position="140"/>
        <end position="159"/>
    </location>
</feature>
<sequence length="397" mass="43269">MSAVGELKNPGKILTPEFLVLNAVLFISYCNVAVFFEFHKHLAALPIAPGWHGILIAFFSLVVLALRPVISPFFTPANARFWLAVSSAGLVPVMFLYGPARDAWNMALVRGIHGAVYVVMVTALTSRIVACIPKDRSAQAFGLISVMTLFPYAVVPPLLEPLTRWAGGFSRVLELSSLLFLLVFPLLPVIKKPEGDTGASTGKFHSSDLWENLRDPSVILVLLLSLLIWTTFTPVFYFLKDYGRGIGISNPGWFFTLSTFTEIGVRLFAGSFFDRMDKRKLLAFSMVWLGLGYPAILCFRGDIPFSLLGLYMGLGWGVALPVLSGLVFDVSAPRFKALNTNLSMVMFQGGFFLGPLAGGAVLVHWGYPALYSVCAFLQIAGAAAALMVAIPSSVQRE</sequence>
<keyword evidence="1 4" id="KW-0812">Transmembrane</keyword>
<feature type="transmembrane region" description="Helical" evidence="4">
    <location>
        <begin position="18"/>
        <end position="38"/>
    </location>
</feature>
<dbReference type="PANTHER" id="PTHR23531:SF1">
    <property type="entry name" value="QUINOLENE RESISTANCE PROTEIN NORA"/>
    <property type="match status" value="1"/>
</dbReference>
<name>A0A1H7ZFX5_9BACT</name>
<dbReference type="AlphaFoldDB" id="A0A1H7ZFX5"/>
<evidence type="ECO:0000256" key="4">
    <source>
        <dbReference type="SAM" id="Phobius"/>
    </source>
</evidence>
<feature type="transmembrane region" description="Helical" evidence="4">
    <location>
        <begin position="218"/>
        <end position="239"/>
    </location>
</feature>
<dbReference type="InterPro" id="IPR052714">
    <property type="entry name" value="MFS_Exporter"/>
</dbReference>
<dbReference type="Pfam" id="PF07690">
    <property type="entry name" value="MFS_1"/>
    <property type="match status" value="1"/>
</dbReference>
<feature type="transmembrane region" description="Helical" evidence="4">
    <location>
        <begin position="342"/>
        <end position="363"/>
    </location>
</feature>
<accession>A0A1H7ZFX5</accession>
<evidence type="ECO:0000256" key="3">
    <source>
        <dbReference type="ARBA" id="ARBA00023136"/>
    </source>
</evidence>
<feature type="transmembrane region" description="Helical" evidence="4">
    <location>
        <begin position="309"/>
        <end position="330"/>
    </location>
</feature>
<feature type="transmembrane region" description="Helical" evidence="4">
    <location>
        <begin position="50"/>
        <end position="69"/>
    </location>
</feature>
<evidence type="ECO:0000313" key="7">
    <source>
        <dbReference type="Proteomes" id="UP000198744"/>
    </source>
</evidence>
<feature type="transmembrane region" description="Helical" evidence="4">
    <location>
        <begin position="251"/>
        <end position="269"/>
    </location>
</feature>
<feature type="transmembrane region" description="Helical" evidence="4">
    <location>
        <begin position="165"/>
        <end position="187"/>
    </location>
</feature>
<gene>
    <name evidence="6" type="ORF">SAMN04489760_12323</name>
</gene>
<keyword evidence="7" id="KW-1185">Reference proteome</keyword>
<protein>
    <submittedName>
        <fullName evidence="6">Predicted arabinose efflux permease, MFS family</fullName>
    </submittedName>
</protein>
<keyword evidence="3 4" id="KW-0472">Membrane</keyword>
<keyword evidence="2 4" id="KW-1133">Transmembrane helix</keyword>
<feature type="transmembrane region" description="Helical" evidence="4">
    <location>
        <begin position="81"/>
        <end position="100"/>
    </location>
</feature>
<dbReference type="Proteomes" id="UP000198744">
    <property type="component" value="Unassembled WGS sequence"/>
</dbReference>
<dbReference type="InterPro" id="IPR036259">
    <property type="entry name" value="MFS_trans_sf"/>
</dbReference>